<reference evidence="4 5" key="1">
    <citation type="submission" date="2021-01" db="EMBL/GenBank/DDBJ databases">
        <title>Whole genome shotgun sequence of Plantactinospora endophytica NBRC 110450.</title>
        <authorList>
            <person name="Komaki H."/>
            <person name="Tamura T."/>
        </authorList>
    </citation>
    <scope>NUCLEOTIDE SEQUENCE [LARGE SCALE GENOMIC DNA]</scope>
    <source>
        <strain evidence="4 5">NBRC 110450</strain>
    </source>
</reference>
<feature type="transmembrane region" description="Helical" evidence="2">
    <location>
        <begin position="260"/>
        <end position="280"/>
    </location>
</feature>
<keyword evidence="2" id="KW-0812">Transmembrane</keyword>
<keyword evidence="2" id="KW-0472">Membrane</keyword>
<gene>
    <name evidence="4" type="ORF">Pen02_53150</name>
</gene>
<evidence type="ECO:0000256" key="2">
    <source>
        <dbReference type="SAM" id="Phobius"/>
    </source>
</evidence>
<keyword evidence="2" id="KW-1133">Transmembrane helix</keyword>
<evidence type="ECO:0000256" key="1">
    <source>
        <dbReference type="SAM" id="MobiDB-lite"/>
    </source>
</evidence>
<feature type="compositionally biased region" description="Low complexity" evidence="1">
    <location>
        <begin position="217"/>
        <end position="240"/>
    </location>
</feature>
<sequence length="288" mass="28051">MSVLGPVQYRGPALLLSALLLAAAGSAVPASGAPALPTGRDAALGTLTVTPSSGTVDGNPMLASATTSAPCPARYGSAALLRVGPVGGPYSNIARPGGAGGYDTAPVTMNPNRSMAMSQGRPPVDGEYAIVVECVSDTLGTHPDRFEFRIVVTGGTWRVDTRAAGRPAPSGTAARGTTDPTDGSDGGATGPASDSDGATGPASDSDGATGTAGGSDGDTTGTAPPAPADAPGERAAATSPPSAPAPADLAGRPEQTGSPLPWLLGGAALLACVAVVVPLVRRRGRRQP</sequence>
<dbReference type="EMBL" id="BONW01000028">
    <property type="protein sequence ID" value="GIG90379.1"/>
    <property type="molecule type" value="Genomic_DNA"/>
</dbReference>
<evidence type="ECO:0008006" key="6">
    <source>
        <dbReference type="Google" id="ProtNLM"/>
    </source>
</evidence>
<evidence type="ECO:0000313" key="5">
    <source>
        <dbReference type="Proteomes" id="UP000646749"/>
    </source>
</evidence>
<keyword evidence="5" id="KW-1185">Reference proteome</keyword>
<feature type="compositionally biased region" description="Low complexity" evidence="1">
    <location>
        <begin position="190"/>
        <end position="209"/>
    </location>
</feature>
<comment type="caution">
    <text evidence="4">The sequence shown here is derived from an EMBL/GenBank/DDBJ whole genome shotgun (WGS) entry which is preliminary data.</text>
</comment>
<feature type="chain" id="PRO_5046103323" description="Secreted protein" evidence="3">
    <location>
        <begin position="30"/>
        <end position="288"/>
    </location>
</feature>
<organism evidence="4 5">
    <name type="scientific">Plantactinospora endophytica</name>
    <dbReference type="NCBI Taxonomy" id="673535"/>
    <lineage>
        <taxon>Bacteria</taxon>
        <taxon>Bacillati</taxon>
        <taxon>Actinomycetota</taxon>
        <taxon>Actinomycetes</taxon>
        <taxon>Micromonosporales</taxon>
        <taxon>Micromonosporaceae</taxon>
        <taxon>Plantactinospora</taxon>
    </lineage>
</organism>
<protein>
    <recommendedName>
        <fullName evidence="6">Secreted protein</fullName>
    </recommendedName>
</protein>
<feature type="signal peptide" evidence="3">
    <location>
        <begin position="1"/>
        <end position="29"/>
    </location>
</feature>
<feature type="region of interest" description="Disordered" evidence="1">
    <location>
        <begin position="161"/>
        <end position="254"/>
    </location>
</feature>
<accession>A0ABQ4E6U3</accession>
<name>A0ABQ4E6U3_9ACTN</name>
<keyword evidence="3" id="KW-0732">Signal</keyword>
<dbReference type="Proteomes" id="UP000646749">
    <property type="component" value="Unassembled WGS sequence"/>
</dbReference>
<dbReference type="RefSeq" id="WP_203868808.1">
    <property type="nucleotide sequence ID" value="NZ_BONW01000028.1"/>
</dbReference>
<evidence type="ECO:0000313" key="4">
    <source>
        <dbReference type="EMBL" id="GIG90379.1"/>
    </source>
</evidence>
<proteinExistence type="predicted"/>
<evidence type="ECO:0000256" key="3">
    <source>
        <dbReference type="SAM" id="SignalP"/>
    </source>
</evidence>